<protein>
    <submittedName>
        <fullName evidence="2">Uncharacterized protein</fullName>
    </submittedName>
</protein>
<evidence type="ECO:0000313" key="3">
    <source>
        <dbReference type="Proteomes" id="UP001212821"/>
    </source>
</evidence>
<evidence type="ECO:0000313" key="2">
    <source>
        <dbReference type="EMBL" id="WBP86211.1"/>
    </source>
</evidence>
<proteinExistence type="predicted"/>
<dbReference type="RefSeq" id="WP_270142708.1">
    <property type="nucleotide sequence ID" value="NZ_CP115450.1"/>
</dbReference>
<organism evidence="2 3">
    <name type="scientific">Kitasatospora cathayae</name>
    <dbReference type="NCBI Taxonomy" id="3004092"/>
    <lineage>
        <taxon>Bacteria</taxon>
        <taxon>Bacillati</taxon>
        <taxon>Actinomycetota</taxon>
        <taxon>Actinomycetes</taxon>
        <taxon>Kitasatosporales</taxon>
        <taxon>Streptomycetaceae</taxon>
        <taxon>Kitasatospora</taxon>
    </lineage>
</organism>
<accession>A0ABY7Q218</accession>
<name>A0ABY7Q218_9ACTN</name>
<feature type="region of interest" description="Disordered" evidence="1">
    <location>
        <begin position="22"/>
        <end position="54"/>
    </location>
</feature>
<dbReference type="EMBL" id="CP115450">
    <property type="protein sequence ID" value="WBP86211.1"/>
    <property type="molecule type" value="Genomic_DNA"/>
</dbReference>
<dbReference type="Proteomes" id="UP001212821">
    <property type="component" value="Chromosome"/>
</dbReference>
<gene>
    <name evidence="2" type="ORF">O1G21_10380</name>
</gene>
<feature type="compositionally biased region" description="Polar residues" evidence="1">
    <location>
        <begin position="22"/>
        <end position="34"/>
    </location>
</feature>
<keyword evidence="3" id="KW-1185">Reference proteome</keyword>
<evidence type="ECO:0000256" key="1">
    <source>
        <dbReference type="SAM" id="MobiDB-lite"/>
    </source>
</evidence>
<sequence>MRFAYPSGPDVEVRIGVDNCRNASNGSRDANATAVSVPVPRDAVRRGPSPSPLP</sequence>
<reference evidence="3" key="1">
    <citation type="submission" date="2022-12" db="EMBL/GenBank/DDBJ databases">
        <authorList>
            <person name="Mo P."/>
        </authorList>
    </citation>
    <scope>NUCLEOTIDE SEQUENCE [LARGE SCALE GENOMIC DNA]</scope>
    <source>
        <strain evidence="3">HUAS 3-15</strain>
    </source>
</reference>